<gene>
    <name evidence="1" type="ORF">CSSPJE1EN1_LOCUS7496</name>
</gene>
<protein>
    <submittedName>
        <fullName evidence="1">Uncharacterized protein</fullName>
    </submittedName>
</protein>
<reference evidence="1" key="1">
    <citation type="submission" date="2024-02" db="EMBL/GenBank/DDBJ databases">
        <authorList>
            <consortium name="ELIXIR-Norway"/>
            <consortium name="Elixir Norway"/>
        </authorList>
    </citation>
    <scope>NUCLEOTIDE SEQUENCE</scope>
</reference>
<dbReference type="EMBL" id="OZ020109">
    <property type="protein sequence ID" value="CAK9262018.1"/>
    <property type="molecule type" value="Genomic_DNA"/>
</dbReference>
<organism evidence="1 2">
    <name type="scientific">Sphagnum jensenii</name>
    <dbReference type="NCBI Taxonomy" id="128206"/>
    <lineage>
        <taxon>Eukaryota</taxon>
        <taxon>Viridiplantae</taxon>
        <taxon>Streptophyta</taxon>
        <taxon>Embryophyta</taxon>
        <taxon>Bryophyta</taxon>
        <taxon>Sphagnophytina</taxon>
        <taxon>Sphagnopsida</taxon>
        <taxon>Sphagnales</taxon>
        <taxon>Sphagnaceae</taxon>
        <taxon>Sphagnum</taxon>
    </lineage>
</organism>
<sequence>MNTIFAQFNVIRYNNWGKDIDLILIQPMARRLMRLSVLVQISVLVQTKWHALFSNVIEADDAHFHGCLHLELTLGIPRGCQSQLVLV</sequence>
<evidence type="ECO:0000313" key="2">
    <source>
        <dbReference type="Proteomes" id="UP001497444"/>
    </source>
</evidence>
<keyword evidence="2" id="KW-1185">Reference proteome</keyword>
<dbReference type="Proteomes" id="UP001497444">
    <property type="component" value="Chromosome 14"/>
</dbReference>
<evidence type="ECO:0000313" key="1">
    <source>
        <dbReference type="EMBL" id="CAK9262018.1"/>
    </source>
</evidence>
<name>A0ABP0W816_9BRYO</name>
<accession>A0ABP0W816</accession>
<proteinExistence type="predicted"/>